<dbReference type="GO" id="GO:0004527">
    <property type="term" value="F:exonuclease activity"/>
    <property type="evidence" value="ECO:0007669"/>
    <property type="project" value="UniProtKB-KW"/>
</dbReference>
<dbReference type="SUPFAM" id="SSF53098">
    <property type="entry name" value="Ribonuclease H-like"/>
    <property type="match status" value="1"/>
</dbReference>
<protein>
    <submittedName>
        <fullName evidence="2">3'-5' exonuclease</fullName>
    </submittedName>
</protein>
<keyword evidence="3" id="KW-1185">Reference proteome</keyword>
<dbReference type="SMART" id="SM00479">
    <property type="entry name" value="EXOIII"/>
    <property type="match status" value="1"/>
</dbReference>
<dbReference type="PANTHER" id="PTHR30231:SF41">
    <property type="entry name" value="DNA POLYMERASE III SUBUNIT EPSILON"/>
    <property type="match status" value="1"/>
</dbReference>
<dbReference type="PANTHER" id="PTHR30231">
    <property type="entry name" value="DNA POLYMERASE III SUBUNIT EPSILON"/>
    <property type="match status" value="1"/>
</dbReference>
<dbReference type="EMBL" id="JAMDNP010000035">
    <property type="protein sequence ID" value="MCY9762604.1"/>
    <property type="molecule type" value="Genomic_DNA"/>
</dbReference>
<keyword evidence="2" id="KW-0269">Exonuclease</keyword>
<evidence type="ECO:0000259" key="1">
    <source>
        <dbReference type="SMART" id="SM00479"/>
    </source>
</evidence>
<sequence>MEITLAVEVFQLENRFSTAMYCDIKGIKEGYMFLNQGKSTPDKVFGEGIICTLRILEKKYNDRSLLLAFPEVYLSITNPQTRTEIYRLLNQFISFKFIKDEYEELLKVVNHMGHTDLIKEGTLHGYLPNQVDIMKKQLEKKDTKEKRLSIPLDYNGIDLPYEGVIIDFETNSPFVKYARIFEVGAIKFKNGVIVDRFQSFSNPGIKIPKSIRELTGIKQSEIDAAPKSSIVMKNLLKFIGKTPILVGHNLHRYDFELLRTYMERFKLPPWKGQLLCTKKTAKKAQLIVNNYKLETLCHLFGIQNKSAHRALSDCEATFELLLALYEHTILGSELNNQKK</sequence>
<dbReference type="InterPro" id="IPR013520">
    <property type="entry name" value="Ribonucl_H"/>
</dbReference>
<proteinExistence type="predicted"/>
<dbReference type="Pfam" id="PF00929">
    <property type="entry name" value="RNase_T"/>
    <property type="match status" value="1"/>
</dbReference>
<keyword evidence="2" id="KW-0378">Hydrolase</keyword>
<reference evidence="2 3" key="1">
    <citation type="submission" date="2022-05" db="EMBL/GenBank/DDBJ databases">
        <title>Genome Sequencing of Bee-Associated Microbes.</title>
        <authorList>
            <person name="Dunlap C."/>
        </authorList>
    </citation>
    <scope>NUCLEOTIDE SEQUENCE [LARGE SCALE GENOMIC DNA]</scope>
    <source>
        <strain evidence="2 3">NRRL B-04010</strain>
    </source>
</reference>
<gene>
    <name evidence="2" type="ORF">M5X12_18875</name>
</gene>
<name>A0ABT4H0X1_PAEAL</name>
<feature type="domain" description="Exonuclease" evidence="1">
    <location>
        <begin position="162"/>
        <end position="330"/>
    </location>
</feature>
<evidence type="ECO:0000313" key="3">
    <source>
        <dbReference type="Proteomes" id="UP001527181"/>
    </source>
</evidence>
<dbReference type="Gene3D" id="3.30.420.10">
    <property type="entry name" value="Ribonuclease H-like superfamily/Ribonuclease H"/>
    <property type="match status" value="1"/>
</dbReference>
<comment type="caution">
    <text evidence="2">The sequence shown here is derived from an EMBL/GenBank/DDBJ whole genome shotgun (WGS) entry which is preliminary data.</text>
</comment>
<dbReference type="RefSeq" id="WP_268593731.1">
    <property type="nucleotide sequence ID" value="NZ_JAMDNK010000016.1"/>
</dbReference>
<accession>A0ABT4H0X1</accession>
<keyword evidence="2" id="KW-0540">Nuclease</keyword>
<dbReference type="CDD" id="cd06127">
    <property type="entry name" value="DEDDh"/>
    <property type="match status" value="1"/>
</dbReference>
<dbReference type="InterPro" id="IPR036397">
    <property type="entry name" value="RNaseH_sf"/>
</dbReference>
<evidence type="ECO:0000313" key="2">
    <source>
        <dbReference type="EMBL" id="MCY9762604.1"/>
    </source>
</evidence>
<dbReference type="InterPro" id="IPR012337">
    <property type="entry name" value="RNaseH-like_sf"/>
</dbReference>
<organism evidence="2 3">
    <name type="scientific">Paenibacillus alvei</name>
    <name type="common">Bacillus alvei</name>
    <dbReference type="NCBI Taxonomy" id="44250"/>
    <lineage>
        <taxon>Bacteria</taxon>
        <taxon>Bacillati</taxon>
        <taxon>Bacillota</taxon>
        <taxon>Bacilli</taxon>
        <taxon>Bacillales</taxon>
        <taxon>Paenibacillaceae</taxon>
        <taxon>Paenibacillus</taxon>
    </lineage>
</organism>
<dbReference type="Proteomes" id="UP001527181">
    <property type="component" value="Unassembled WGS sequence"/>
</dbReference>